<feature type="transmembrane region" description="Helical" evidence="1">
    <location>
        <begin position="37"/>
        <end position="56"/>
    </location>
</feature>
<accession>A0A5N6WPB1</accession>
<evidence type="ECO:0000313" key="3">
    <source>
        <dbReference type="Proteomes" id="UP000325945"/>
    </source>
</evidence>
<protein>
    <submittedName>
        <fullName evidence="2">Uncharacterized protein</fullName>
    </submittedName>
</protein>
<keyword evidence="3" id="KW-1185">Reference proteome</keyword>
<dbReference type="EMBL" id="ML741841">
    <property type="protein sequence ID" value="KAE8322717.1"/>
    <property type="molecule type" value="Genomic_DNA"/>
</dbReference>
<sequence length="58" mass="6125">MQPHWQSILKFSGEVRSYAGGRFGSRGFGRCMAGRRLGCGLLGVCLLVVVLLGSALGV</sequence>
<evidence type="ECO:0000256" key="1">
    <source>
        <dbReference type="SAM" id="Phobius"/>
    </source>
</evidence>
<dbReference type="Proteomes" id="UP000325945">
    <property type="component" value="Unassembled WGS sequence"/>
</dbReference>
<dbReference type="AlphaFoldDB" id="A0A5N6WPB1"/>
<keyword evidence="1" id="KW-1133">Transmembrane helix</keyword>
<reference evidence="3" key="1">
    <citation type="submission" date="2019-04" db="EMBL/GenBank/DDBJ databases">
        <title>Friends and foes A comparative genomics studyof 23 Aspergillus species from section Flavi.</title>
        <authorList>
            <consortium name="DOE Joint Genome Institute"/>
            <person name="Kjaerbolling I."/>
            <person name="Vesth T."/>
            <person name="Frisvad J.C."/>
            <person name="Nybo J.L."/>
            <person name="Theobald S."/>
            <person name="Kildgaard S."/>
            <person name="Isbrandt T."/>
            <person name="Kuo A."/>
            <person name="Sato A."/>
            <person name="Lyhne E.K."/>
            <person name="Kogle M.E."/>
            <person name="Wiebenga A."/>
            <person name="Kun R.S."/>
            <person name="Lubbers R.J."/>
            <person name="Makela M.R."/>
            <person name="Barry K."/>
            <person name="Chovatia M."/>
            <person name="Clum A."/>
            <person name="Daum C."/>
            <person name="Haridas S."/>
            <person name="He G."/>
            <person name="LaButti K."/>
            <person name="Lipzen A."/>
            <person name="Mondo S."/>
            <person name="Riley R."/>
            <person name="Salamov A."/>
            <person name="Simmons B.A."/>
            <person name="Magnuson J.K."/>
            <person name="Henrissat B."/>
            <person name="Mortensen U.H."/>
            <person name="Larsen T.O."/>
            <person name="Devries R.P."/>
            <person name="Grigoriev I.V."/>
            <person name="Machida M."/>
            <person name="Baker S.E."/>
            <person name="Andersen M.R."/>
        </authorList>
    </citation>
    <scope>NUCLEOTIDE SEQUENCE [LARGE SCALE GENOMIC DNA]</scope>
    <source>
        <strain evidence="3">CBS 130017</strain>
    </source>
</reference>
<evidence type="ECO:0000313" key="2">
    <source>
        <dbReference type="EMBL" id="KAE8322717.1"/>
    </source>
</evidence>
<name>A0A5N6WPB1_9EURO</name>
<keyword evidence="1" id="KW-0472">Membrane</keyword>
<keyword evidence="1" id="KW-0812">Transmembrane</keyword>
<proteinExistence type="predicted"/>
<gene>
    <name evidence="2" type="ORF">BDV39DRAFT_183626</name>
</gene>
<organism evidence="2 3">
    <name type="scientific">Aspergillus sergii</name>
    <dbReference type="NCBI Taxonomy" id="1034303"/>
    <lineage>
        <taxon>Eukaryota</taxon>
        <taxon>Fungi</taxon>
        <taxon>Dikarya</taxon>
        <taxon>Ascomycota</taxon>
        <taxon>Pezizomycotina</taxon>
        <taxon>Eurotiomycetes</taxon>
        <taxon>Eurotiomycetidae</taxon>
        <taxon>Eurotiales</taxon>
        <taxon>Aspergillaceae</taxon>
        <taxon>Aspergillus</taxon>
        <taxon>Aspergillus subgen. Circumdati</taxon>
    </lineage>
</organism>